<evidence type="ECO:0000256" key="1">
    <source>
        <dbReference type="ARBA" id="ARBA00004141"/>
    </source>
</evidence>
<evidence type="ECO:0000256" key="3">
    <source>
        <dbReference type="ARBA" id="ARBA00022989"/>
    </source>
</evidence>
<feature type="transmembrane region" description="Helical" evidence="5">
    <location>
        <begin position="132"/>
        <end position="149"/>
    </location>
</feature>
<evidence type="ECO:0000313" key="8">
    <source>
        <dbReference type="Proteomes" id="UP001596098"/>
    </source>
</evidence>
<organism evidence="7 8">
    <name type="scientific">Nocardioides yefusunii</name>
    <dbReference type="NCBI Taxonomy" id="2500546"/>
    <lineage>
        <taxon>Bacteria</taxon>
        <taxon>Bacillati</taxon>
        <taxon>Actinomycetota</taxon>
        <taxon>Actinomycetes</taxon>
        <taxon>Propionibacteriales</taxon>
        <taxon>Nocardioidaceae</taxon>
        <taxon>Nocardioides</taxon>
    </lineage>
</organism>
<keyword evidence="3 5" id="KW-1133">Transmembrane helix</keyword>
<sequence>MSSPSAQAERIRPDLSVAPTWKVRSLPHHPWHKPALSTVIAGMLPALLLWSLGQVELALYTLSGGLVAVYGHGVPYRRRAVLMGQFVALWCVGLAVSLCVGAATDNVWLQIVVAAVLSAVVKVAFEASTVGAPGPLLPIFVFSGLVFSSQNWNDVWGHAGLGIAGAVLAWSVVMAPALVRRHGPERRTVSVALLAAAAHAEGPTAATSATLVGALRDAWGALAHAHPSSTRDALVAELMLAERVTTEPRAVLAVDLRAAVGRARGWAGAPAAAHRTHGVSLAPRCMATGLVSSAVLGAFRPGSPATPYLVRTLFATLLAGLLSHALGVGRPYWAIVTAASMVQVNLTLTWQRFPARTLGTVVGVFVFMALAPLTDIHPMWSVVLILGLNAVVEFVVPRTYVFGMALVTPMALLMSEFGQDAPVSDLVGDRLLDTVVGVAVALLVCLAVPNPHLHRRVVQTTAALDEAAVWAESVGECEESTPEQLQLARRRVYEAHATLRGAVASASGEWWQQRHDEEAVAAAEQNAYRALLEVGHDGRR</sequence>
<evidence type="ECO:0000313" key="7">
    <source>
        <dbReference type="EMBL" id="MFC6153836.1"/>
    </source>
</evidence>
<evidence type="ECO:0000259" key="6">
    <source>
        <dbReference type="Pfam" id="PF13515"/>
    </source>
</evidence>
<reference evidence="8" key="1">
    <citation type="journal article" date="2019" name="Int. J. Syst. Evol. Microbiol.">
        <title>The Global Catalogue of Microorganisms (GCM) 10K type strain sequencing project: providing services to taxonomists for standard genome sequencing and annotation.</title>
        <authorList>
            <consortium name="The Broad Institute Genomics Platform"/>
            <consortium name="The Broad Institute Genome Sequencing Center for Infectious Disease"/>
            <person name="Wu L."/>
            <person name="Ma J."/>
        </authorList>
    </citation>
    <scope>NUCLEOTIDE SEQUENCE [LARGE SCALE GENOMIC DNA]</scope>
    <source>
        <strain evidence="8">DFY28</strain>
    </source>
</reference>
<dbReference type="RefSeq" id="WP_128219896.1">
    <property type="nucleotide sequence ID" value="NZ_CP034929.1"/>
</dbReference>
<evidence type="ECO:0000256" key="5">
    <source>
        <dbReference type="SAM" id="Phobius"/>
    </source>
</evidence>
<feature type="transmembrane region" description="Helical" evidence="5">
    <location>
        <begin position="357"/>
        <end position="373"/>
    </location>
</feature>
<keyword evidence="8" id="KW-1185">Reference proteome</keyword>
<gene>
    <name evidence="7" type="ORF">ACFPWU_09190</name>
</gene>
<comment type="subcellular location">
    <subcellularLocation>
        <location evidence="1">Membrane</location>
        <topology evidence="1">Multi-pass membrane protein</topology>
    </subcellularLocation>
</comment>
<feature type="transmembrane region" description="Helical" evidence="5">
    <location>
        <begin position="155"/>
        <end position="179"/>
    </location>
</feature>
<feature type="transmembrane region" description="Helical" evidence="5">
    <location>
        <begin position="308"/>
        <end position="326"/>
    </location>
</feature>
<feature type="domain" description="Integral membrane bound transporter" evidence="6">
    <location>
        <begin position="318"/>
        <end position="444"/>
    </location>
</feature>
<feature type="transmembrane region" description="Helical" evidence="5">
    <location>
        <begin position="107"/>
        <end position="125"/>
    </location>
</feature>
<feature type="transmembrane region" description="Helical" evidence="5">
    <location>
        <begin position="81"/>
        <end position="101"/>
    </location>
</feature>
<name>A0ABW1QWC7_9ACTN</name>
<evidence type="ECO:0000256" key="4">
    <source>
        <dbReference type="ARBA" id="ARBA00023136"/>
    </source>
</evidence>
<dbReference type="InterPro" id="IPR049453">
    <property type="entry name" value="Memb_transporter_dom"/>
</dbReference>
<feature type="transmembrane region" description="Helical" evidence="5">
    <location>
        <begin position="431"/>
        <end position="449"/>
    </location>
</feature>
<keyword evidence="4 5" id="KW-0472">Membrane</keyword>
<keyword evidence="2 5" id="KW-0812">Transmembrane</keyword>
<feature type="transmembrane region" description="Helical" evidence="5">
    <location>
        <begin position="57"/>
        <end position="74"/>
    </location>
</feature>
<dbReference type="Proteomes" id="UP001596098">
    <property type="component" value="Unassembled WGS sequence"/>
</dbReference>
<feature type="transmembrane region" description="Helical" evidence="5">
    <location>
        <begin position="379"/>
        <end position="396"/>
    </location>
</feature>
<evidence type="ECO:0000256" key="2">
    <source>
        <dbReference type="ARBA" id="ARBA00022692"/>
    </source>
</evidence>
<dbReference type="EMBL" id="JBHSQI010000004">
    <property type="protein sequence ID" value="MFC6153836.1"/>
    <property type="molecule type" value="Genomic_DNA"/>
</dbReference>
<protein>
    <submittedName>
        <fullName evidence="7">FUSC family protein</fullName>
    </submittedName>
</protein>
<dbReference type="Pfam" id="PF13515">
    <property type="entry name" value="FUSC_2"/>
    <property type="match status" value="1"/>
</dbReference>
<comment type="caution">
    <text evidence="7">The sequence shown here is derived from an EMBL/GenBank/DDBJ whole genome shotgun (WGS) entry which is preliminary data.</text>
</comment>
<accession>A0ABW1QWC7</accession>
<proteinExistence type="predicted"/>